<name>A0ABR3X286_9EURO</name>
<keyword evidence="3" id="KW-1185">Reference proteome</keyword>
<evidence type="ECO:0000256" key="1">
    <source>
        <dbReference type="SAM" id="MobiDB-lite"/>
    </source>
</evidence>
<gene>
    <name evidence="2" type="ORF">Plec18167_007673</name>
</gene>
<feature type="region of interest" description="Disordered" evidence="1">
    <location>
        <begin position="1"/>
        <end position="26"/>
    </location>
</feature>
<comment type="caution">
    <text evidence="2">The sequence shown here is derived from an EMBL/GenBank/DDBJ whole genome shotgun (WGS) entry which is preliminary data.</text>
</comment>
<feature type="compositionally biased region" description="Basic and acidic residues" evidence="1">
    <location>
        <begin position="119"/>
        <end position="128"/>
    </location>
</feature>
<organism evidence="2 3">
    <name type="scientific">Paecilomyces lecythidis</name>
    <dbReference type="NCBI Taxonomy" id="3004212"/>
    <lineage>
        <taxon>Eukaryota</taxon>
        <taxon>Fungi</taxon>
        <taxon>Dikarya</taxon>
        <taxon>Ascomycota</taxon>
        <taxon>Pezizomycotina</taxon>
        <taxon>Eurotiomycetes</taxon>
        <taxon>Eurotiomycetidae</taxon>
        <taxon>Eurotiales</taxon>
        <taxon>Thermoascaceae</taxon>
        <taxon>Paecilomyces</taxon>
    </lineage>
</organism>
<evidence type="ECO:0000313" key="3">
    <source>
        <dbReference type="Proteomes" id="UP001583193"/>
    </source>
</evidence>
<sequence length="141" mass="15355">MRGAGEPVWEHDFPPGSDMMGEIRRGPLPGLRMESELFARLGSYDRAASEDDSDGIESNRALDPAHVNSLVDAFAKEGVGRFETKHRISASISSVAAKGLTTKYPALNNAGKEPTVYIKSDDFDERPTLDAGQHRRAAPRS</sequence>
<reference evidence="2 3" key="1">
    <citation type="journal article" date="2024" name="IMA Fungus">
        <title>IMA Genome - F19 : A genome assembly and annotation guide to empower mycologists, including annotated draft genome sequences of Ceratocystis pirilliformis, Diaporthe australafricana, Fusarium ophioides, Paecilomyces lecythidis, and Sporothrix stenoceras.</title>
        <authorList>
            <person name="Aylward J."/>
            <person name="Wilson A.M."/>
            <person name="Visagie C.M."/>
            <person name="Spraker J."/>
            <person name="Barnes I."/>
            <person name="Buitendag C."/>
            <person name="Ceriani C."/>
            <person name="Del Mar Angel L."/>
            <person name="du Plessis D."/>
            <person name="Fuchs T."/>
            <person name="Gasser K."/>
            <person name="Kramer D."/>
            <person name="Li W."/>
            <person name="Munsamy K."/>
            <person name="Piso A."/>
            <person name="Price J.L."/>
            <person name="Sonnekus B."/>
            <person name="Thomas C."/>
            <person name="van der Nest A."/>
            <person name="van Dijk A."/>
            <person name="van Heerden A."/>
            <person name="van Vuuren N."/>
            <person name="Yilmaz N."/>
            <person name="Duong T.A."/>
            <person name="van der Merwe N.A."/>
            <person name="Wingfield M.J."/>
            <person name="Wingfield B.D."/>
        </authorList>
    </citation>
    <scope>NUCLEOTIDE SEQUENCE [LARGE SCALE GENOMIC DNA]</scope>
    <source>
        <strain evidence="2 3">CMW 18167</strain>
    </source>
</reference>
<protein>
    <submittedName>
        <fullName evidence="2">Uncharacterized protein</fullName>
    </submittedName>
</protein>
<feature type="region of interest" description="Disordered" evidence="1">
    <location>
        <begin position="118"/>
        <end position="141"/>
    </location>
</feature>
<evidence type="ECO:0000313" key="2">
    <source>
        <dbReference type="EMBL" id="KAL1869749.1"/>
    </source>
</evidence>
<dbReference type="Proteomes" id="UP001583193">
    <property type="component" value="Unassembled WGS sequence"/>
</dbReference>
<proteinExistence type="predicted"/>
<dbReference type="EMBL" id="JAVDPF010000033">
    <property type="protein sequence ID" value="KAL1869749.1"/>
    <property type="molecule type" value="Genomic_DNA"/>
</dbReference>
<accession>A0ABR3X286</accession>